<dbReference type="EC" id="2.6.1.16" evidence="3 10"/>
<dbReference type="Proteomes" id="UP000886878">
    <property type="component" value="Unassembled WGS sequence"/>
</dbReference>
<dbReference type="AlphaFoldDB" id="A0A9D1QPQ4"/>
<evidence type="ECO:0000256" key="7">
    <source>
        <dbReference type="ARBA" id="ARBA00022679"/>
    </source>
</evidence>
<evidence type="ECO:0000256" key="3">
    <source>
        <dbReference type="ARBA" id="ARBA00012916"/>
    </source>
</evidence>
<proteinExistence type="inferred from homology"/>
<feature type="active site" description="Nucleophile; for GATase activity" evidence="10">
    <location>
        <position position="2"/>
    </location>
</feature>
<dbReference type="CDD" id="cd05008">
    <property type="entry name" value="SIS_GlmS_GlmD_1"/>
    <property type="match status" value="1"/>
</dbReference>
<dbReference type="EMBL" id="DXGK01000098">
    <property type="protein sequence ID" value="HIW70651.1"/>
    <property type="molecule type" value="Genomic_DNA"/>
</dbReference>
<accession>A0A9D1QPQ4</accession>
<dbReference type="Pfam" id="PF01380">
    <property type="entry name" value="SIS"/>
    <property type="match status" value="2"/>
</dbReference>
<evidence type="ECO:0000313" key="14">
    <source>
        <dbReference type="Proteomes" id="UP000886878"/>
    </source>
</evidence>
<dbReference type="GO" id="GO:0097367">
    <property type="term" value="F:carbohydrate derivative binding"/>
    <property type="evidence" value="ECO:0007669"/>
    <property type="project" value="InterPro"/>
</dbReference>
<dbReference type="FunFam" id="3.60.20.10:FF:000006">
    <property type="entry name" value="Glutamine--fructose-6-phosphate aminotransferase [isomerizing]"/>
    <property type="match status" value="1"/>
</dbReference>
<dbReference type="FunFam" id="3.40.50.10490:FF:000022">
    <property type="entry name" value="Glutamine--fructose-6-phosphate aminotransferase [isomerizing]"/>
    <property type="match status" value="1"/>
</dbReference>
<keyword evidence="5 10" id="KW-0963">Cytoplasm</keyword>
<keyword evidence="9" id="KW-0315">Glutamine amidotransferase</keyword>
<dbReference type="Gene3D" id="3.60.20.10">
    <property type="entry name" value="Glutamine Phosphoribosylpyrophosphate, subunit 1, domain 1"/>
    <property type="match status" value="1"/>
</dbReference>
<comment type="subcellular location">
    <subcellularLocation>
        <location evidence="2 10">Cytoplasm</location>
    </subcellularLocation>
</comment>
<comment type="caution">
    <text evidence="13">The sequence shown here is derived from an EMBL/GenBank/DDBJ whole genome shotgun (WGS) entry which is preliminary data.</text>
</comment>
<dbReference type="PANTHER" id="PTHR10937">
    <property type="entry name" value="GLUCOSAMINE--FRUCTOSE-6-PHOSPHATE AMINOTRANSFERASE, ISOMERIZING"/>
    <property type="match status" value="1"/>
</dbReference>
<feature type="domain" description="Glutamine amidotransferase type-2" evidence="11">
    <location>
        <begin position="2"/>
        <end position="223"/>
    </location>
</feature>
<dbReference type="PROSITE" id="PS51464">
    <property type="entry name" value="SIS"/>
    <property type="match status" value="2"/>
</dbReference>
<reference evidence="13" key="1">
    <citation type="journal article" date="2021" name="PeerJ">
        <title>Extensive microbial diversity within the chicken gut microbiome revealed by metagenomics and culture.</title>
        <authorList>
            <person name="Gilroy R."/>
            <person name="Ravi A."/>
            <person name="Getino M."/>
            <person name="Pursley I."/>
            <person name="Horton D.L."/>
            <person name="Alikhan N.F."/>
            <person name="Baker D."/>
            <person name="Gharbi K."/>
            <person name="Hall N."/>
            <person name="Watson M."/>
            <person name="Adriaenssens E.M."/>
            <person name="Foster-Nyarko E."/>
            <person name="Jarju S."/>
            <person name="Secka A."/>
            <person name="Antonio M."/>
            <person name="Oren A."/>
            <person name="Chaudhuri R.R."/>
            <person name="La Ragione R."/>
            <person name="Hildebrand F."/>
            <person name="Pallen M.J."/>
        </authorList>
    </citation>
    <scope>NUCLEOTIDE SEQUENCE</scope>
    <source>
        <strain evidence="13">ChiHejej3B27-2180</strain>
    </source>
</reference>
<evidence type="ECO:0000256" key="8">
    <source>
        <dbReference type="ARBA" id="ARBA00022737"/>
    </source>
</evidence>
<dbReference type="InterPro" id="IPR035490">
    <property type="entry name" value="GlmS/FrlB_SIS"/>
</dbReference>
<evidence type="ECO:0000256" key="1">
    <source>
        <dbReference type="ARBA" id="ARBA00001031"/>
    </source>
</evidence>
<evidence type="ECO:0000256" key="6">
    <source>
        <dbReference type="ARBA" id="ARBA00022576"/>
    </source>
</evidence>
<dbReference type="GO" id="GO:0006487">
    <property type="term" value="P:protein N-linked glycosylation"/>
    <property type="evidence" value="ECO:0007669"/>
    <property type="project" value="TreeGrafter"/>
</dbReference>
<dbReference type="SUPFAM" id="SSF53697">
    <property type="entry name" value="SIS domain"/>
    <property type="match status" value="1"/>
</dbReference>
<evidence type="ECO:0000256" key="5">
    <source>
        <dbReference type="ARBA" id="ARBA00022490"/>
    </source>
</evidence>
<dbReference type="CDD" id="cd05009">
    <property type="entry name" value="SIS_GlmS_GlmD_2"/>
    <property type="match status" value="1"/>
</dbReference>
<gene>
    <name evidence="10 13" type="primary">glmS</name>
    <name evidence="13" type="ORF">H9876_04695</name>
</gene>
<organism evidence="13 14">
    <name type="scientific">Candidatus Limosilactobacillus merdipullorum</name>
    <dbReference type="NCBI Taxonomy" id="2838653"/>
    <lineage>
        <taxon>Bacteria</taxon>
        <taxon>Bacillati</taxon>
        <taxon>Bacillota</taxon>
        <taxon>Bacilli</taxon>
        <taxon>Lactobacillales</taxon>
        <taxon>Lactobacillaceae</taxon>
        <taxon>Limosilactobacillus</taxon>
    </lineage>
</organism>
<keyword evidence="7 10" id="KW-0808">Transferase</keyword>
<evidence type="ECO:0000256" key="9">
    <source>
        <dbReference type="ARBA" id="ARBA00022962"/>
    </source>
</evidence>
<evidence type="ECO:0000256" key="4">
    <source>
        <dbReference type="ARBA" id="ARBA00016090"/>
    </source>
</evidence>
<dbReference type="FunFam" id="3.40.50.10490:FF:000001">
    <property type="entry name" value="Glutamine--fructose-6-phosphate aminotransferase [isomerizing]"/>
    <property type="match status" value="1"/>
</dbReference>
<reference evidence="13" key="2">
    <citation type="submission" date="2021-04" db="EMBL/GenBank/DDBJ databases">
        <authorList>
            <person name="Gilroy R."/>
        </authorList>
    </citation>
    <scope>NUCLEOTIDE SEQUENCE</scope>
    <source>
        <strain evidence="13">ChiHejej3B27-2180</strain>
    </source>
</reference>
<name>A0A9D1QPQ4_9LACO</name>
<comment type="catalytic activity">
    <reaction evidence="1 10">
        <text>D-fructose 6-phosphate + L-glutamine = D-glucosamine 6-phosphate + L-glutamate</text>
        <dbReference type="Rhea" id="RHEA:13237"/>
        <dbReference type="ChEBI" id="CHEBI:29985"/>
        <dbReference type="ChEBI" id="CHEBI:58359"/>
        <dbReference type="ChEBI" id="CHEBI:58725"/>
        <dbReference type="ChEBI" id="CHEBI:61527"/>
        <dbReference type="EC" id="2.6.1.16"/>
    </reaction>
</comment>
<dbReference type="InterPro" id="IPR029055">
    <property type="entry name" value="Ntn_hydrolases_N"/>
</dbReference>
<dbReference type="GO" id="GO:0005975">
    <property type="term" value="P:carbohydrate metabolic process"/>
    <property type="evidence" value="ECO:0007669"/>
    <property type="project" value="UniProtKB-UniRule"/>
</dbReference>
<evidence type="ECO:0000256" key="2">
    <source>
        <dbReference type="ARBA" id="ARBA00004496"/>
    </source>
</evidence>
<feature type="active site" description="For Fru-6P isomerization activity" evidence="10">
    <location>
        <position position="603"/>
    </location>
</feature>
<dbReference type="GO" id="GO:0004360">
    <property type="term" value="F:glutamine-fructose-6-phosphate transaminase (isomerizing) activity"/>
    <property type="evidence" value="ECO:0007669"/>
    <property type="project" value="UniProtKB-UniRule"/>
</dbReference>
<dbReference type="CDD" id="cd00714">
    <property type="entry name" value="GFAT"/>
    <property type="match status" value="1"/>
</dbReference>
<feature type="domain" description="SIS" evidence="12">
    <location>
        <begin position="289"/>
        <end position="428"/>
    </location>
</feature>
<keyword evidence="8" id="KW-0677">Repeat</keyword>
<keyword evidence="6 10" id="KW-0032">Aminotransferase</keyword>
<dbReference type="NCBIfam" id="NF001484">
    <property type="entry name" value="PRK00331.1"/>
    <property type="match status" value="1"/>
</dbReference>
<sequence>MCGIVGVTGNKRSVEILINGLKSLEYRGYDSAGIYVNDQEGHDFLVKRTGRINNLVKAIKEQGNVHGTAGIGHTRWATHGEPSEANAHPQFSSDNRFYLVHNGVIENYQQLKDEYLSEVDFKSQTDTEVVVQLVDRFVVNNHMDTKSAMLKVLRLISGDSSYAFVLMDREQPDTLFVAKNKSPLLIGLGDNYNMAGSDAMSMIKETNRFMELEDHELVIVKPDHVDITSFDGEEKKRQPFTVDMDPSAADKGTYPFYMLKEIDEQPAVMRRLVSEYMPDNGMPKVDEDLLKQMAESDHLYIIGAGTSYHSGLVAQRVFEKLTGIHTSVHISSEFAYEHPLLSDKPFFIFLSQSGETADSREVLVHVNQHNWPSLTITNVDKSTLSREATFSMLIYAGPEIAVASTKAYTAQIAVQAILAKALGMKMGKEAANDFALKEQLAIVANGMQALVDEKEKMAEIASHYLSKPRNAFYIGRGMDWSVALEAALKLKEISYVQAEGFASGELKHGTIALIENRTPVIGLITQDRTAGLTRSNLEETASRGAATLTIVSRHLANEDDSIVLPDVDPLLTPLLSVVPTQLLAYYTSLGKGLDVDKPRNLAKSVTVQ</sequence>
<dbReference type="Pfam" id="PF13522">
    <property type="entry name" value="GATase_6"/>
    <property type="match status" value="1"/>
</dbReference>
<dbReference type="GO" id="GO:0006002">
    <property type="term" value="P:fructose 6-phosphate metabolic process"/>
    <property type="evidence" value="ECO:0007669"/>
    <property type="project" value="TreeGrafter"/>
</dbReference>
<dbReference type="InterPro" id="IPR017932">
    <property type="entry name" value="GATase_2_dom"/>
</dbReference>
<evidence type="ECO:0000313" key="13">
    <source>
        <dbReference type="EMBL" id="HIW70651.1"/>
    </source>
</evidence>
<dbReference type="InterPro" id="IPR005855">
    <property type="entry name" value="GFAT"/>
</dbReference>
<dbReference type="SUPFAM" id="SSF56235">
    <property type="entry name" value="N-terminal nucleophile aminohydrolases (Ntn hydrolases)"/>
    <property type="match status" value="1"/>
</dbReference>
<dbReference type="InterPro" id="IPR001347">
    <property type="entry name" value="SIS_dom"/>
</dbReference>
<feature type="domain" description="SIS" evidence="12">
    <location>
        <begin position="460"/>
        <end position="598"/>
    </location>
</feature>
<dbReference type="HAMAP" id="MF_00164">
    <property type="entry name" value="GlmS"/>
    <property type="match status" value="1"/>
</dbReference>
<dbReference type="InterPro" id="IPR046348">
    <property type="entry name" value="SIS_dom_sf"/>
</dbReference>
<dbReference type="NCBIfam" id="TIGR01135">
    <property type="entry name" value="glmS"/>
    <property type="match status" value="1"/>
</dbReference>
<feature type="initiator methionine" description="Removed" evidence="10">
    <location>
        <position position="1"/>
    </location>
</feature>
<protein>
    <recommendedName>
        <fullName evidence="4 10">Glutamine--fructose-6-phosphate aminotransferase [isomerizing]</fullName>
        <ecNumber evidence="3 10">2.6.1.16</ecNumber>
    </recommendedName>
    <alternativeName>
        <fullName evidence="10">D-fructose-6-phosphate amidotransferase</fullName>
    </alternativeName>
    <alternativeName>
        <fullName evidence="10">GFAT</fullName>
    </alternativeName>
    <alternativeName>
        <fullName evidence="10">Glucosamine-6-phosphate synthase</fullName>
    </alternativeName>
    <alternativeName>
        <fullName evidence="10">Hexosephosphate aminotransferase</fullName>
    </alternativeName>
    <alternativeName>
        <fullName evidence="10">L-glutamine--D-fructose-6-phosphate amidotransferase</fullName>
    </alternativeName>
</protein>
<comment type="function">
    <text evidence="10">Catalyzes the first step in hexosamine metabolism, converting fructose-6P into glucosamine-6P using glutamine as a nitrogen source.</text>
</comment>
<evidence type="ECO:0000256" key="10">
    <source>
        <dbReference type="HAMAP-Rule" id="MF_00164"/>
    </source>
</evidence>
<evidence type="ECO:0000259" key="12">
    <source>
        <dbReference type="PROSITE" id="PS51464"/>
    </source>
</evidence>
<dbReference type="PANTHER" id="PTHR10937:SF0">
    <property type="entry name" value="GLUTAMINE--FRUCTOSE-6-PHOSPHATE TRANSAMINASE (ISOMERIZING)"/>
    <property type="match status" value="1"/>
</dbReference>
<dbReference type="InterPro" id="IPR047084">
    <property type="entry name" value="GFAT_N"/>
</dbReference>
<evidence type="ECO:0000259" key="11">
    <source>
        <dbReference type="PROSITE" id="PS51278"/>
    </source>
</evidence>
<comment type="subunit">
    <text evidence="10">Homodimer.</text>
</comment>
<dbReference type="InterPro" id="IPR035466">
    <property type="entry name" value="GlmS/AgaS_SIS"/>
</dbReference>
<dbReference type="PROSITE" id="PS51278">
    <property type="entry name" value="GATASE_TYPE_2"/>
    <property type="match status" value="1"/>
</dbReference>
<dbReference type="GO" id="GO:0006047">
    <property type="term" value="P:UDP-N-acetylglucosamine metabolic process"/>
    <property type="evidence" value="ECO:0007669"/>
    <property type="project" value="TreeGrafter"/>
</dbReference>
<dbReference type="Gene3D" id="3.40.50.10490">
    <property type="entry name" value="Glucose-6-phosphate isomerase like protein, domain 1"/>
    <property type="match status" value="2"/>
</dbReference>
<dbReference type="GO" id="GO:0005829">
    <property type="term" value="C:cytosol"/>
    <property type="evidence" value="ECO:0007669"/>
    <property type="project" value="TreeGrafter"/>
</dbReference>